<dbReference type="WBParaSite" id="PS1159_v2.g2530.t1">
    <property type="protein sequence ID" value="PS1159_v2.g2530.t1"/>
    <property type="gene ID" value="PS1159_v2.g2530"/>
</dbReference>
<protein>
    <submittedName>
        <fullName evidence="2">Uncharacterized protein</fullName>
    </submittedName>
</protein>
<proteinExistence type="predicted"/>
<organism evidence="1 2">
    <name type="scientific">Panagrolaimus sp. PS1159</name>
    <dbReference type="NCBI Taxonomy" id="55785"/>
    <lineage>
        <taxon>Eukaryota</taxon>
        <taxon>Metazoa</taxon>
        <taxon>Ecdysozoa</taxon>
        <taxon>Nematoda</taxon>
        <taxon>Chromadorea</taxon>
        <taxon>Rhabditida</taxon>
        <taxon>Tylenchina</taxon>
        <taxon>Panagrolaimomorpha</taxon>
        <taxon>Panagrolaimoidea</taxon>
        <taxon>Panagrolaimidae</taxon>
        <taxon>Panagrolaimus</taxon>
    </lineage>
</organism>
<name>A0AC35G9J5_9BILA</name>
<dbReference type="Proteomes" id="UP000887580">
    <property type="component" value="Unplaced"/>
</dbReference>
<accession>A0AC35G9J5</accession>
<evidence type="ECO:0000313" key="1">
    <source>
        <dbReference type="Proteomes" id="UP000887580"/>
    </source>
</evidence>
<evidence type="ECO:0000313" key="2">
    <source>
        <dbReference type="WBParaSite" id="PS1159_v2.g2530.t1"/>
    </source>
</evidence>
<reference evidence="2" key="1">
    <citation type="submission" date="2022-11" db="UniProtKB">
        <authorList>
            <consortium name="WormBaseParasite"/>
        </authorList>
    </citation>
    <scope>IDENTIFICATION</scope>
</reference>
<sequence length="515" mass="57474">MKNKCPFLCLLSFIAQFYSSAANTIQDIARIQFSPNYIHNLLEGQHVTVNVRIKFDSDEFFNSEFYNKPFKVSVKTLHNEVATSDIEIIGIDPIDLKVVNENLEYNFNTTIDTHFMGKTALQVRLISVDSISKSDGDLITLMELSTDDERQDFGSELKPIKGASRMDLWVIREKDYNIHEAIFVAVLVFLITIANFLMGCELKLPYIWETIKSPISPLIGCFSQFILMPLLAYAISITILLPLGLNSFALGLFVTGCSPSGGASNFWTLLLEGNVNLSITMTFLSTIASVALIPFWMNILGHRFLQGISYVKIVVPYEKIFSALGILVIPLLFGVAFAKFFPNFSQKARAILRPLIFFILLWIIIFGAILNFHLINLLSWSALLAGALLPISGFIFGCFISLIFGQKYENITAISVETGVQNTGVAIMLLKFSFTSPDADISALMPVIVACFTLFPLLIILGIRGIYKKFTSHNKIPYNERDTSMYMGIVTPLNDSNDSQDGNFSFHLIPGAYPV</sequence>